<dbReference type="InterPro" id="IPR036514">
    <property type="entry name" value="SGNH_hydro_sf"/>
</dbReference>
<dbReference type="CDD" id="cd00229">
    <property type="entry name" value="SGNH_hydrolase"/>
    <property type="match status" value="1"/>
</dbReference>
<proteinExistence type="predicted"/>
<dbReference type="Gene3D" id="3.40.50.1110">
    <property type="entry name" value="SGNH hydrolase"/>
    <property type="match status" value="1"/>
</dbReference>
<dbReference type="KEGG" id="afq:AFA_06975"/>
<dbReference type="InterPro" id="IPR013830">
    <property type="entry name" value="SGNH_hydro"/>
</dbReference>
<organism evidence="3 4">
    <name type="scientific">Alcaligenes faecalis</name>
    <dbReference type="NCBI Taxonomy" id="511"/>
    <lineage>
        <taxon>Bacteria</taxon>
        <taxon>Pseudomonadati</taxon>
        <taxon>Pseudomonadota</taxon>
        <taxon>Betaproteobacteria</taxon>
        <taxon>Burkholderiales</taxon>
        <taxon>Alcaligenaceae</taxon>
        <taxon>Alcaligenes</taxon>
    </lineage>
</organism>
<reference evidence="3 4" key="1">
    <citation type="submission" date="2017-05" db="EMBL/GenBank/DDBJ databases">
        <authorList>
            <person name="Qiu J.G."/>
            <person name="He J."/>
        </authorList>
    </citation>
    <scope>NUCLEOTIDE SEQUENCE [LARGE SCALE GENOMIC DNA]</scope>
    <source>
        <strain evidence="3 4">JQ135</strain>
    </source>
</reference>
<dbReference type="InterPro" id="IPR051532">
    <property type="entry name" value="Ester_Hydrolysis_Enzymes"/>
</dbReference>
<gene>
    <name evidence="3" type="ORF">AFA_06975</name>
</gene>
<dbReference type="RefSeq" id="WP_094196308.1">
    <property type="nucleotide sequence ID" value="NZ_CP021641.1"/>
</dbReference>
<evidence type="ECO:0000256" key="1">
    <source>
        <dbReference type="SAM" id="MobiDB-lite"/>
    </source>
</evidence>
<accession>A0AB33CRQ8</accession>
<dbReference type="SUPFAM" id="SSF52266">
    <property type="entry name" value="SGNH hydrolase"/>
    <property type="match status" value="1"/>
</dbReference>
<dbReference type="PANTHER" id="PTHR30383">
    <property type="entry name" value="THIOESTERASE 1/PROTEASE 1/LYSOPHOSPHOLIPASE L1"/>
    <property type="match status" value="1"/>
</dbReference>
<dbReference type="Pfam" id="PF13472">
    <property type="entry name" value="Lipase_GDSL_2"/>
    <property type="match status" value="1"/>
</dbReference>
<evidence type="ECO:0000313" key="4">
    <source>
        <dbReference type="Proteomes" id="UP000214561"/>
    </source>
</evidence>
<evidence type="ECO:0000313" key="3">
    <source>
        <dbReference type="EMBL" id="ASR89208.1"/>
    </source>
</evidence>
<feature type="region of interest" description="Disordered" evidence="1">
    <location>
        <begin position="70"/>
        <end position="93"/>
    </location>
</feature>
<dbReference type="PANTHER" id="PTHR30383:SF5">
    <property type="entry name" value="SGNH HYDROLASE-TYPE ESTERASE DOMAIN-CONTAINING PROTEIN"/>
    <property type="match status" value="1"/>
</dbReference>
<protein>
    <recommendedName>
        <fullName evidence="2">SGNH hydrolase-type esterase domain-containing protein</fullName>
    </recommendedName>
</protein>
<dbReference type="Proteomes" id="UP000214561">
    <property type="component" value="Chromosome"/>
</dbReference>
<sequence length="641" mass="68788">MAEKCFPTLQELRGFGVDGDIWRKFINGEIDEVNLNRNGVDVETLLTWKERVMEMAQQAANLQTYLTKSDANAAQPQPKGTTAQVTNDPDPANNGYWVSDGSQWVWSGVQSASRSSVDEIERNTSVRDSQMYINIASASKSASGYYANLGQQRIIANASTAMTMIPVVPGHRYRVRAVSVNGEVGNKATLVGLVLADSQIYPRGAIAGTDWLEGDGVDDYYVDIPDISQARFLALNTQVAGRDYTGRVEVYDISHDVIDAGSASVKFLGAAGVSDFRSDPVNYAEAGIFLGGKYVSLSSSSPNYGKLLTAAGTGAVMFPVTPGESYQVTASSFPSNLFAIAFKPNANARSADTVRSPGIYTGSGASRQFTVPDDESIRFAIVNAVNDVESWDIRPGLVIESITDSVSFFGGKKLADAVYAQESVLTFPARARGKLWVAVGDSITEKNFRTNKNYHDYIAEAFSGLVVENRGISGSGFYDRYSVADVITSTPDLITVFLGTNDWGGVREASSMPLGVFGDVGTETVAGCINQLLTSLVAKFPGVPIGVATPLPRLTSWGDPGAVNSRGYTLHQLSMLIIRYARHLSLPVIDLYSTSGLPVYDPAGNALFFTAPGQTEPDGLHPNDAGHRVIARKFAALLSDM</sequence>
<evidence type="ECO:0000259" key="2">
    <source>
        <dbReference type="Pfam" id="PF13472"/>
    </source>
</evidence>
<name>A0AB33CRQ8_ALCFA</name>
<dbReference type="AlphaFoldDB" id="A0AB33CRQ8"/>
<feature type="compositionally biased region" description="Polar residues" evidence="1">
    <location>
        <begin position="70"/>
        <end position="87"/>
    </location>
</feature>
<dbReference type="EMBL" id="CP021641">
    <property type="protein sequence ID" value="ASR89208.1"/>
    <property type="molecule type" value="Genomic_DNA"/>
</dbReference>
<feature type="domain" description="SGNH hydrolase-type esterase" evidence="2">
    <location>
        <begin position="438"/>
        <end position="629"/>
    </location>
</feature>
<dbReference type="GO" id="GO:0004622">
    <property type="term" value="F:phosphatidylcholine lysophospholipase activity"/>
    <property type="evidence" value="ECO:0007669"/>
    <property type="project" value="TreeGrafter"/>
</dbReference>